<reference evidence="3" key="1">
    <citation type="journal article" date="2023" name="Mol. Biol. Evol.">
        <title>Third-Generation Sequencing Reveals the Adaptive Role of the Epigenome in Three Deep-Sea Polychaetes.</title>
        <authorList>
            <person name="Perez M."/>
            <person name="Aroh O."/>
            <person name="Sun Y."/>
            <person name="Lan Y."/>
            <person name="Juniper S.K."/>
            <person name="Young C.R."/>
            <person name="Angers B."/>
            <person name="Qian P.Y."/>
        </authorList>
    </citation>
    <scope>NUCLEOTIDE SEQUENCE</scope>
    <source>
        <strain evidence="3">R07B-5</strain>
    </source>
</reference>
<dbReference type="GO" id="GO:0000027">
    <property type="term" value="P:ribosomal large subunit assembly"/>
    <property type="evidence" value="ECO:0007669"/>
    <property type="project" value="TreeGrafter"/>
</dbReference>
<organism evidence="3 4">
    <name type="scientific">Ridgeia piscesae</name>
    <name type="common">Tubeworm</name>
    <dbReference type="NCBI Taxonomy" id="27915"/>
    <lineage>
        <taxon>Eukaryota</taxon>
        <taxon>Metazoa</taxon>
        <taxon>Spiralia</taxon>
        <taxon>Lophotrochozoa</taxon>
        <taxon>Annelida</taxon>
        <taxon>Polychaeta</taxon>
        <taxon>Sedentaria</taxon>
        <taxon>Canalipalpata</taxon>
        <taxon>Sabellida</taxon>
        <taxon>Siboglinidae</taxon>
        <taxon>Ridgeia</taxon>
    </lineage>
</organism>
<proteinExistence type="predicted"/>
<dbReference type="EMBL" id="JAODUO010000041">
    <property type="protein sequence ID" value="KAK2192009.1"/>
    <property type="molecule type" value="Genomic_DNA"/>
</dbReference>
<dbReference type="Proteomes" id="UP001209878">
    <property type="component" value="Unassembled WGS sequence"/>
</dbReference>
<dbReference type="InterPro" id="IPR007109">
    <property type="entry name" value="Brix"/>
</dbReference>
<accession>A0AAD9UJP7</accession>
<dbReference type="Pfam" id="PF04427">
    <property type="entry name" value="Brix"/>
    <property type="match status" value="1"/>
</dbReference>
<gene>
    <name evidence="3" type="ORF">NP493_41g06030</name>
</gene>
<feature type="domain" description="Brix" evidence="2">
    <location>
        <begin position="1"/>
        <end position="229"/>
    </location>
</feature>
<protein>
    <recommendedName>
        <fullName evidence="2">Brix domain-containing protein</fullName>
    </recommendedName>
</protein>
<feature type="compositionally biased region" description="Basic residues" evidence="1">
    <location>
        <begin position="251"/>
        <end position="265"/>
    </location>
</feature>
<dbReference type="InterPro" id="IPR045112">
    <property type="entry name" value="PPAN-like"/>
</dbReference>
<name>A0AAD9UJP7_RIDPI</name>
<dbReference type="PANTHER" id="PTHR12661:SF5">
    <property type="entry name" value="SUPPRESSOR OF SWI4 1 HOMOLOG"/>
    <property type="match status" value="1"/>
</dbReference>
<comment type="caution">
    <text evidence="3">The sequence shown here is derived from an EMBL/GenBank/DDBJ whole genome shotgun (WGS) entry which is preliminary data.</text>
</comment>
<dbReference type="AlphaFoldDB" id="A0AAD9UJP7"/>
<feature type="compositionally biased region" description="Acidic residues" evidence="1">
    <location>
        <begin position="300"/>
        <end position="316"/>
    </location>
</feature>
<feature type="compositionally biased region" description="Basic and acidic residues" evidence="1">
    <location>
        <begin position="360"/>
        <end position="399"/>
    </location>
</feature>
<evidence type="ECO:0000313" key="3">
    <source>
        <dbReference type="EMBL" id="KAK2192009.1"/>
    </source>
</evidence>
<dbReference type="SUPFAM" id="SSF52954">
    <property type="entry name" value="Class II aaRS ABD-related"/>
    <property type="match status" value="1"/>
</dbReference>
<dbReference type="PROSITE" id="PS50833">
    <property type="entry name" value="BRIX"/>
    <property type="match status" value="1"/>
</dbReference>
<dbReference type="GO" id="GO:0019843">
    <property type="term" value="F:rRNA binding"/>
    <property type="evidence" value="ECO:0007669"/>
    <property type="project" value="InterPro"/>
</dbReference>
<feature type="region of interest" description="Disordered" evidence="1">
    <location>
        <begin position="248"/>
        <end position="426"/>
    </location>
</feature>
<dbReference type="PANTHER" id="PTHR12661">
    <property type="entry name" value="PETER PAN-RELATED"/>
    <property type="match status" value="1"/>
</dbReference>
<sequence length="426" mass="48756">MRRKNVLKDFVSIAGPLNVSHFIVFTKNEAAINMRLIRLPRGPTMTFKVHSYALLRDVVGALKRPNMEGRQFKHHPLLVMNGFSGDGMHLKLMTTMFQNLFPSINVNTVKLNDIRRCVLLNYNADTKTVDFRHYNIRAVPVGMSRGIKKVVRGKIPDLGHYDDISEYLMKGGNLSESEAELDGPHNEVELPQAMASRGNMKTAKSAIRLTEIGPRMSLQLVKIEEGMAEGNILYHEFIKKTEEEVAATQAMRKKKQKQKEQRKHKQQEDVRKKEEEKDEAKARSLKGMKAAAERKKDPENPGDGDDVEDANEEMGDIDYYRAEVGEEPEPELFPSSNTSRTKRKSAPPNVTPHKRTKFSKVKDVGQKERGFKGDKQGKGDAGRKRGHEQTEKAEMSYMDRRKKYKLKKKKLAEKKMKRRPGRKTRK</sequence>
<dbReference type="SMART" id="SM00879">
    <property type="entry name" value="Brix"/>
    <property type="match status" value="1"/>
</dbReference>
<evidence type="ECO:0000256" key="1">
    <source>
        <dbReference type="SAM" id="MobiDB-lite"/>
    </source>
</evidence>
<feature type="compositionally biased region" description="Basic and acidic residues" evidence="1">
    <location>
        <begin position="266"/>
        <end position="282"/>
    </location>
</feature>
<evidence type="ECO:0000313" key="4">
    <source>
        <dbReference type="Proteomes" id="UP001209878"/>
    </source>
</evidence>
<feature type="compositionally biased region" description="Basic residues" evidence="1">
    <location>
        <begin position="400"/>
        <end position="426"/>
    </location>
</feature>
<dbReference type="GO" id="GO:0006364">
    <property type="term" value="P:rRNA processing"/>
    <property type="evidence" value="ECO:0007669"/>
    <property type="project" value="InterPro"/>
</dbReference>
<dbReference type="GO" id="GO:0030687">
    <property type="term" value="C:preribosome, large subunit precursor"/>
    <property type="evidence" value="ECO:0007669"/>
    <property type="project" value="TreeGrafter"/>
</dbReference>
<keyword evidence="4" id="KW-1185">Reference proteome</keyword>
<evidence type="ECO:0000259" key="2">
    <source>
        <dbReference type="PROSITE" id="PS50833"/>
    </source>
</evidence>